<evidence type="ECO:0000259" key="3">
    <source>
        <dbReference type="PROSITE" id="PS50109"/>
    </source>
</evidence>
<dbReference type="Pfam" id="PF02518">
    <property type="entry name" value="HATPase_c"/>
    <property type="match status" value="1"/>
</dbReference>
<dbReference type="PROSITE" id="PS50109">
    <property type="entry name" value="HIS_KIN"/>
    <property type="match status" value="1"/>
</dbReference>
<dbReference type="Pfam" id="PF08495">
    <property type="entry name" value="FIST"/>
    <property type="match status" value="1"/>
</dbReference>
<comment type="catalytic activity">
    <reaction evidence="1">
        <text>ATP + protein L-histidine = ADP + protein N-phospho-L-histidine.</text>
        <dbReference type="EC" id="2.7.13.3"/>
    </reaction>
</comment>
<dbReference type="KEGG" id="hbv:ABIV_2113"/>
<name>A0AB33GI09_9BACT</name>
<dbReference type="InterPro" id="IPR036890">
    <property type="entry name" value="HATPase_C_sf"/>
</dbReference>
<dbReference type="PANTHER" id="PTHR40252">
    <property type="entry name" value="BLR0328 PROTEIN"/>
    <property type="match status" value="1"/>
</dbReference>
<proteinExistence type="predicted"/>
<dbReference type="InterPro" id="IPR003661">
    <property type="entry name" value="HisK_dim/P_dom"/>
</dbReference>
<dbReference type="SUPFAM" id="SSF55874">
    <property type="entry name" value="ATPase domain of HSP90 chaperone/DNA topoisomerase II/histidine kinase"/>
    <property type="match status" value="1"/>
</dbReference>
<feature type="domain" description="Histidine kinase" evidence="3">
    <location>
        <begin position="432"/>
        <end position="636"/>
    </location>
</feature>
<dbReference type="SMART" id="SM00897">
    <property type="entry name" value="FIST"/>
    <property type="match status" value="1"/>
</dbReference>
<dbReference type="PANTHER" id="PTHR40252:SF2">
    <property type="entry name" value="BLR0328 PROTEIN"/>
    <property type="match status" value="1"/>
</dbReference>
<dbReference type="InterPro" id="IPR005467">
    <property type="entry name" value="His_kinase_dom"/>
</dbReference>
<dbReference type="CDD" id="cd00082">
    <property type="entry name" value="HisKA"/>
    <property type="match status" value="1"/>
</dbReference>
<dbReference type="CDD" id="cd00075">
    <property type="entry name" value="HATPase"/>
    <property type="match status" value="1"/>
</dbReference>
<keyword evidence="4" id="KW-0418">Kinase</keyword>
<dbReference type="InterPro" id="IPR003594">
    <property type="entry name" value="HATPase_dom"/>
</dbReference>
<evidence type="ECO:0000256" key="1">
    <source>
        <dbReference type="ARBA" id="ARBA00000085"/>
    </source>
</evidence>
<sequence length="642" mass="73483">MQTFNFIIKNNRLDDIIDFNKFKSHKNLLIQVFCGQSKDSLQKILDEIKKNLPSSFIIASSTDGEIYEASVNTLSTIISISSFENTTFKALYVNENSSFKNGIKIAKTLIEEDSKLLICFTDGEKTNGEEFLKGIEETNNKIPVCGGMAADNASFTQTFIALDNNIYTKGAVAIVLNSKILDVKTAFNFNWSAIGISHKIDEVKGNRVYKISGLKSLDFYEKYLGEYVAKSLPATGIEFPLIVKRNGLSLARAVIKKHKDGSLSFAGNLHKNDRVKLGFGNIELIMNNPLKSLFKSSNINNTQSFFIYSCMARRRYMPNIIDLEIEPFSKIAPTSGFFTYGEFYYDKNKQSNQFLNQTLTVVALSEKEEAFINKELPNKEENQISEHARSLQALTHLIQQSANDYNKQSKELEEKTLYSQQLLNLQKQFLKHSVHETNTPLSVIMGNIDMYKMEFGKNRYISNIEIAMKTLFNIYDDLSYLIRKDHINRVKHNINIVDFLRSRIDFFSLIAKKAKLDFNFETSKKQIFIYFDETKLQRIVDNNLTNAIKYTFANNIIDVSIKIKEADVILKISSPSKQILDKKKIFEEYYQEQTSQNGFGLGLNLVKRICEEESVKIELESNENLASFIYTFKDITNENTPT</sequence>
<dbReference type="SUPFAM" id="SSF47384">
    <property type="entry name" value="Homodimeric domain of signal transducing histidine kinase"/>
    <property type="match status" value="1"/>
</dbReference>
<dbReference type="InterPro" id="IPR036097">
    <property type="entry name" value="HisK_dim/P_sf"/>
</dbReference>
<evidence type="ECO:0000256" key="2">
    <source>
        <dbReference type="ARBA" id="ARBA00012438"/>
    </source>
</evidence>
<protein>
    <recommendedName>
        <fullName evidence="2">histidine kinase</fullName>
        <ecNumber evidence="2">2.7.13.3</ecNumber>
    </recommendedName>
</protein>
<dbReference type="EMBL" id="CP031217">
    <property type="protein sequence ID" value="AXH13088.1"/>
    <property type="molecule type" value="Genomic_DNA"/>
</dbReference>
<dbReference type="SMART" id="SM01204">
    <property type="entry name" value="FIST_C"/>
    <property type="match status" value="1"/>
</dbReference>
<dbReference type="EC" id="2.7.13.3" evidence="2"/>
<gene>
    <name evidence="4" type="ORF">ABIV_2113</name>
</gene>
<dbReference type="Pfam" id="PF10442">
    <property type="entry name" value="FIST_C"/>
    <property type="match status" value="1"/>
</dbReference>
<keyword evidence="4" id="KW-0808">Transferase</keyword>
<dbReference type="InterPro" id="IPR013702">
    <property type="entry name" value="FIST_domain_N"/>
</dbReference>
<dbReference type="GO" id="GO:0000155">
    <property type="term" value="F:phosphorelay sensor kinase activity"/>
    <property type="evidence" value="ECO:0007669"/>
    <property type="project" value="InterPro"/>
</dbReference>
<dbReference type="Proteomes" id="UP000253850">
    <property type="component" value="Chromosome"/>
</dbReference>
<evidence type="ECO:0000313" key="5">
    <source>
        <dbReference type="Proteomes" id="UP000253850"/>
    </source>
</evidence>
<reference evidence="4 5" key="1">
    <citation type="submission" date="2018-07" db="EMBL/GenBank/DDBJ databases">
        <title>Complete genome of the Arcobacter bivalviorum type strain LMG 26154.</title>
        <authorList>
            <person name="Miller W.G."/>
            <person name="Yee E."/>
            <person name="Bono J.L."/>
        </authorList>
    </citation>
    <scope>NUCLEOTIDE SEQUENCE [LARGE SCALE GENOMIC DNA]</scope>
    <source>
        <strain evidence="4 5">LMG 26154</strain>
    </source>
</reference>
<accession>A0AB33GI09</accession>
<organism evidence="4 5">
    <name type="scientific">Halarcobacter bivalviorum</name>
    <dbReference type="NCBI Taxonomy" id="663364"/>
    <lineage>
        <taxon>Bacteria</taxon>
        <taxon>Pseudomonadati</taxon>
        <taxon>Campylobacterota</taxon>
        <taxon>Epsilonproteobacteria</taxon>
        <taxon>Campylobacterales</taxon>
        <taxon>Arcobacteraceae</taxon>
        <taxon>Halarcobacter</taxon>
    </lineage>
</organism>
<dbReference type="Gene3D" id="3.30.565.10">
    <property type="entry name" value="Histidine kinase-like ATPase, C-terminal domain"/>
    <property type="match status" value="1"/>
</dbReference>
<dbReference type="InterPro" id="IPR019494">
    <property type="entry name" value="FIST_C"/>
</dbReference>
<dbReference type="SMART" id="SM00387">
    <property type="entry name" value="HATPase_c"/>
    <property type="match status" value="1"/>
</dbReference>
<dbReference type="Gene3D" id="1.10.287.130">
    <property type="match status" value="1"/>
</dbReference>
<dbReference type="RefSeq" id="WP_162918008.1">
    <property type="nucleotide sequence ID" value="NZ_CP031217.1"/>
</dbReference>
<dbReference type="SMART" id="SM00388">
    <property type="entry name" value="HisKA"/>
    <property type="match status" value="1"/>
</dbReference>
<evidence type="ECO:0000313" key="4">
    <source>
        <dbReference type="EMBL" id="AXH13088.1"/>
    </source>
</evidence>
<dbReference type="AlphaFoldDB" id="A0AB33GI09"/>